<dbReference type="Proteomes" id="UP001170959">
    <property type="component" value="Unassembled WGS sequence"/>
</dbReference>
<reference evidence="2" key="2">
    <citation type="journal article" date="2022" name="Sci. Total Environ.">
        <title>Prevalence, transmission, and molecular epidemiology of tet(X)-positive bacteria among humans, animals, and environmental niches in China: An epidemiological, and genomic-based study.</title>
        <authorList>
            <person name="Dong N."/>
            <person name="Zeng Y."/>
            <person name="Cai C."/>
            <person name="Sun C."/>
            <person name="Lu J."/>
            <person name="Liu C."/>
            <person name="Zhou H."/>
            <person name="Sun Q."/>
            <person name="Shu L."/>
            <person name="Wang H."/>
            <person name="Wang Y."/>
            <person name="Wang S."/>
            <person name="Wu C."/>
            <person name="Chan E.W."/>
            <person name="Chen G."/>
            <person name="Shen Z."/>
            <person name="Chen S."/>
            <person name="Zhang R."/>
        </authorList>
    </citation>
    <scope>NUCLEOTIDE SEQUENCE</scope>
    <source>
        <strain evidence="2">R655-4</strain>
    </source>
</reference>
<accession>A0AAJ1QDL1</accession>
<comment type="caution">
    <text evidence="2">The sequence shown here is derived from an EMBL/GenBank/DDBJ whole genome shotgun (WGS) entry which is preliminary data.</text>
</comment>
<reference evidence="2" key="1">
    <citation type="submission" date="2020-06" db="EMBL/GenBank/DDBJ databases">
        <authorList>
            <person name="Dong N."/>
        </authorList>
    </citation>
    <scope>NUCLEOTIDE SEQUENCE</scope>
    <source>
        <strain evidence="2">R655-4</strain>
    </source>
</reference>
<proteinExistence type="predicted"/>
<evidence type="ECO:0000313" key="2">
    <source>
        <dbReference type="EMBL" id="MDM1072046.1"/>
    </source>
</evidence>
<protein>
    <submittedName>
        <fullName evidence="2">Uncharacterized protein</fullName>
    </submittedName>
</protein>
<dbReference type="EMBL" id="JACAGJ010000002">
    <property type="protein sequence ID" value="MDM1072046.1"/>
    <property type="molecule type" value="Genomic_DNA"/>
</dbReference>
<organism evidence="2 3">
    <name type="scientific">Empedobacter brevis</name>
    <dbReference type="NCBI Taxonomy" id="247"/>
    <lineage>
        <taxon>Bacteria</taxon>
        <taxon>Pseudomonadati</taxon>
        <taxon>Bacteroidota</taxon>
        <taxon>Flavobacteriia</taxon>
        <taxon>Flavobacteriales</taxon>
        <taxon>Weeksellaceae</taxon>
        <taxon>Empedobacter</taxon>
    </lineage>
</organism>
<feature type="transmembrane region" description="Helical" evidence="1">
    <location>
        <begin position="7"/>
        <end position="24"/>
    </location>
</feature>
<name>A0AAJ1QDL1_9FLAO</name>
<feature type="transmembrane region" description="Helical" evidence="1">
    <location>
        <begin position="30"/>
        <end position="48"/>
    </location>
</feature>
<keyword evidence="1" id="KW-0472">Membrane</keyword>
<dbReference type="RefSeq" id="WP_286492196.1">
    <property type="nucleotide sequence ID" value="NZ_JACAGJ010000002.1"/>
</dbReference>
<sequence length="92" mass="10594">MNIILKYILIAMNLGMIYLSYNWYLENKEFEPLISIIAQITALLVLLFENKLNSFISAKKNIRSNVDIDAAKGDTVKVNKNEDSEIKIKTRD</sequence>
<keyword evidence="1" id="KW-1133">Transmembrane helix</keyword>
<evidence type="ECO:0000256" key="1">
    <source>
        <dbReference type="SAM" id="Phobius"/>
    </source>
</evidence>
<keyword evidence="1" id="KW-0812">Transmembrane</keyword>
<dbReference type="AlphaFoldDB" id="A0AAJ1QDL1"/>
<gene>
    <name evidence="2" type="ORF">HX001_06000</name>
</gene>
<evidence type="ECO:0000313" key="3">
    <source>
        <dbReference type="Proteomes" id="UP001170959"/>
    </source>
</evidence>